<dbReference type="Pfam" id="PF01593">
    <property type="entry name" value="Amino_oxidase"/>
    <property type="match status" value="1"/>
</dbReference>
<dbReference type="PANTHER" id="PTHR43734">
    <property type="entry name" value="PHYTOENE DESATURASE"/>
    <property type="match status" value="1"/>
</dbReference>
<evidence type="ECO:0000259" key="2">
    <source>
        <dbReference type="Pfam" id="PF01593"/>
    </source>
</evidence>
<reference evidence="3" key="2">
    <citation type="submission" date="2020-09" db="EMBL/GenBank/DDBJ databases">
        <authorList>
            <person name="Sun Q."/>
            <person name="Zhou Y."/>
        </authorList>
    </citation>
    <scope>NUCLEOTIDE SEQUENCE</scope>
    <source>
        <strain evidence="3">CGMCC 4.7201</strain>
    </source>
</reference>
<gene>
    <name evidence="3" type="ORF">GCM10012280_07090</name>
</gene>
<dbReference type="GO" id="GO:0016491">
    <property type="term" value="F:oxidoreductase activity"/>
    <property type="evidence" value="ECO:0007669"/>
    <property type="project" value="InterPro"/>
</dbReference>
<evidence type="ECO:0000313" key="4">
    <source>
        <dbReference type="Proteomes" id="UP000641932"/>
    </source>
</evidence>
<proteinExistence type="predicted"/>
<protein>
    <submittedName>
        <fullName evidence="3">Phytoene dehydrogenase</fullName>
    </submittedName>
</protein>
<dbReference type="InterPro" id="IPR036188">
    <property type="entry name" value="FAD/NAD-bd_sf"/>
</dbReference>
<dbReference type="Proteomes" id="UP000641932">
    <property type="component" value="Unassembled WGS sequence"/>
</dbReference>
<keyword evidence="4" id="KW-1185">Reference proteome</keyword>
<dbReference type="InterPro" id="IPR002937">
    <property type="entry name" value="Amino_oxidase"/>
</dbReference>
<dbReference type="SUPFAM" id="SSF51905">
    <property type="entry name" value="FAD/NAD(P)-binding domain"/>
    <property type="match status" value="1"/>
</dbReference>
<accession>A0A917ZG38</accession>
<reference evidence="3" key="1">
    <citation type="journal article" date="2014" name="Int. J. Syst. Evol. Microbiol.">
        <title>Complete genome sequence of Corynebacterium casei LMG S-19264T (=DSM 44701T), isolated from a smear-ripened cheese.</title>
        <authorList>
            <consortium name="US DOE Joint Genome Institute (JGI-PGF)"/>
            <person name="Walter F."/>
            <person name="Albersmeier A."/>
            <person name="Kalinowski J."/>
            <person name="Ruckert C."/>
        </authorList>
    </citation>
    <scope>NUCLEOTIDE SEQUENCE</scope>
    <source>
        <strain evidence="3">CGMCC 4.7201</strain>
    </source>
</reference>
<dbReference type="RefSeq" id="WP_189129978.1">
    <property type="nucleotide sequence ID" value="NZ_BMMS01000002.1"/>
</dbReference>
<dbReference type="AlphaFoldDB" id="A0A917ZG38"/>
<dbReference type="EMBL" id="BMMS01000002">
    <property type="protein sequence ID" value="GGO81847.1"/>
    <property type="molecule type" value="Genomic_DNA"/>
</dbReference>
<dbReference type="PANTHER" id="PTHR43734:SF1">
    <property type="entry name" value="PHYTOENE DESATURASE"/>
    <property type="match status" value="1"/>
</dbReference>
<evidence type="ECO:0000256" key="1">
    <source>
        <dbReference type="SAM" id="MobiDB-lite"/>
    </source>
</evidence>
<dbReference type="Gene3D" id="3.50.50.60">
    <property type="entry name" value="FAD/NAD(P)-binding domain"/>
    <property type="match status" value="2"/>
</dbReference>
<feature type="domain" description="Amine oxidase" evidence="2">
    <location>
        <begin position="14"/>
        <end position="478"/>
    </location>
</feature>
<name>A0A917ZG38_9ACTN</name>
<comment type="caution">
    <text evidence="3">The sequence shown here is derived from an EMBL/GenBank/DDBJ whole genome shotgun (WGS) entry which is preliminary data.</text>
</comment>
<evidence type="ECO:0000313" key="3">
    <source>
        <dbReference type="EMBL" id="GGO81847.1"/>
    </source>
</evidence>
<feature type="region of interest" description="Disordered" evidence="1">
    <location>
        <begin position="416"/>
        <end position="443"/>
    </location>
</feature>
<sequence>MARIVVIGSGMGALAAAARLATTGHRVTVCERSRTHGGAVGRHERDGFSFDTGPGLLNLPAVYRDLFIKTGKETLEDSVDLREVDPAVRHVFADGTEFTLPNASRAGVVSSLDEALGAGSGERWTDLLNRARGVWEATRRPLLEEPLEGADPSALAHDPYVPLKRPWLRRRSATLTGVARRELKHPALVAMLEEYALRYGYDPRTAPASLVVLPYMEATFGTWYIGGGMRSLADAVFQRCEERKVEFLFGAEVTSLLGDGSRVTGVGLADGSRIEADHVVAGAPVPGLDRRESAQHTATGRCTVLIAAQGARPPGTVHRTVVHALERTEELDALFGEDPVVSARPTLQVLRPDDLALCPDDGHEAITVTATVRTRGVDWAVPGVADSYADRLVEAAGSAVPDLAERVLWREVRTPADTAAQTGAPEGRVPGPALAGQGGGWLAAGNRGSTEGLHFVGGWAHPGGGLPHAGMSGALVAELIGT</sequence>
<organism evidence="3 4">
    <name type="scientific">Wenjunlia tyrosinilytica</name>
    <dbReference type="NCBI Taxonomy" id="1544741"/>
    <lineage>
        <taxon>Bacteria</taxon>
        <taxon>Bacillati</taxon>
        <taxon>Actinomycetota</taxon>
        <taxon>Actinomycetes</taxon>
        <taxon>Kitasatosporales</taxon>
        <taxon>Streptomycetaceae</taxon>
        <taxon>Wenjunlia</taxon>
    </lineage>
</organism>